<keyword evidence="2" id="KW-0677">Repeat</keyword>
<dbReference type="VGNC" id="VGNC:24988">
    <property type="gene designation" value="WDR3"/>
</dbReference>
<organism evidence="5 6">
    <name type="scientific">Equus caballus</name>
    <name type="common">Horse</name>
    <dbReference type="NCBI Taxonomy" id="9796"/>
    <lineage>
        <taxon>Eukaryota</taxon>
        <taxon>Metazoa</taxon>
        <taxon>Chordata</taxon>
        <taxon>Craniata</taxon>
        <taxon>Vertebrata</taxon>
        <taxon>Euteleostomi</taxon>
        <taxon>Mammalia</taxon>
        <taxon>Eutheria</taxon>
        <taxon>Laurasiatheria</taxon>
        <taxon>Perissodactyla</taxon>
        <taxon>Equidae</taxon>
        <taxon>Equus</taxon>
    </lineage>
</organism>
<dbReference type="Bgee" id="ENSECAG00000006575">
    <property type="expression patterns" value="Expressed in trophectoderm and 23 other cell types or tissues"/>
</dbReference>
<feature type="compositionally biased region" description="Basic and acidic residues" evidence="3">
    <location>
        <begin position="1"/>
        <end position="16"/>
    </location>
</feature>
<evidence type="ECO:0000313" key="5">
    <source>
        <dbReference type="Ensembl" id="ENSECAP00000030301.1"/>
    </source>
</evidence>
<evidence type="ECO:0000313" key="7">
    <source>
        <dbReference type="VGNC" id="VGNC:24988"/>
    </source>
</evidence>
<sequence length="209" mass="24214">QQREAEYEESVAKEDQPAVPGETQGDNYFTGKKTIETVKAAERIMEAVELYREETAKMKEHKPIKLCSRKHNCGVLMFISFFLSELEESLLVLPFSYVPDLLTLFNELIQLGSDVELLCRCLFFLLRIHFGQITSNQMLVPVIEKLKETTISKVRQVRDVIGFNMAGLDYLKRECEAKSEVMFFADATSHLEEKKRKRKKREKLILTLT</sequence>
<dbReference type="ExpressionAtlas" id="A0A3Q2H8I0">
    <property type="expression patterns" value="baseline"/>
</dbReference>
<evidence type="ECO:0000256" key="2">
    <source>
        <dbReference type="ARBA" id="ARBA00022737"/>
    </source>
</evidence>
<proteinExistence type="predicted"/>
<accession>A0A3Q2H8I0</accession>
<evidence type="ECO:0000256" key="3">
    <source>
        <dbReference type="SAM" id="MobiDB-lite"/>
    </source>
</evidence>
<evidence type="ECO:0000313" key="6">
    <source>
        <dbReference type="Proteomes" id="UP000002281"/>
    </source>
</evidence>
<dbReference type="InterPro" id="IPR007148">
    <property type="entry name" value="SSU_processome_Utp12"/>
</dbReference>
<dbReference type="GeneTree" id="ENSGT00940000153859"/>
<reference evidence="5 6" key="1">
    <citation type="journal article" date="2009" name="Science">
        <title>Genome sequence, comparative analysis, and population genetics of the domestic horse.</title>
        <authorList>
            <consortium name="Broad Institute Genome Sequencing Platform"/>
            <consortium name="Broad Institute Whole Genome Assembly Team"/>
            <person name="Wade C.M."/>
            <person name="Giulotto E."/>
            <person name="Sigurdsson S."/>
            <person name="Zoli M."/>
            <person name="Gnerre S."/>
            <person name="Imsland F."/>
            <person name="Lear T.L."/>
            <person name="Adelson D.L."/>
            <person name="Bailey E."/>
            <person name="Bellone R.R."/>
            <person name="Bloecker H."/>
            <person name="Distl O."/>
            <person name="Edgar R.C."/>
            <person name="Garber M."/>
            <person name="Leeb T."/>
            <person name="Mauceli E."/>
            <person name="MacLeod J.N."/>
            <person name="Penedo M.C.T."/>
            <person name="Raison J.M."/>
            <person name="Sharpe T."/>
            <person name="Vogel J."/>
            <person name="Andersson L."/>
            <person name="Antczak D.F."/>
            <person name="Biagi T."/>
            <person name="Binns M.M."/>
            <person name="Chowdhary B.P."/>
            <person name="Coleman S.J."/>
            <person name="Della Valle G."/>
            <person name="Fryc S."/>
            <person name="Guerin G."/>
            <person name="Hasegawa T."/>
            <person name="Hill E.W."/>
            <person name="Jurka J."/>
            <person name="Kiialainen A."/>
            <person name="Lindgren G."/>
            <person name="Liu J."/>
            <person name="Magnani E."/>
            <person name="Mickelson J.R."/>
            <person name="Murray J."/>
            <person name="Nergadze S.G."/>
            <person name="Onofrio R."/>
            <person name="Pedroni S."/>
            <person name="Piras M.F."/>
            <person name="Raudsepp T."/>
            <person name="Rocchi M."/>
            <person name="Roeed K.H."/>
            <person name="Ryder O.A."/>
            <person name="Searle S."/>
            <person name="Skow L."/>
            <person name="Swinburne J.E."/>
            <person name="Syvaenen A.C."/>
            <person name="Tozaki T."/>
            <person name="Valberg S.J."/>
            <person name="Vaudin M."/>
            <person name="White J.R."/>
            <person name="Zody M.C."/>
            <person name="Lander E.S."/>
            <person name="Lindblad-Toh K."/>
        </authorList>
    </citation>
    <scope>NUCLEOTIDE SEQUENCE [LARGE SCALE GENOMIC DNA]</scope>
    <source>
        <strain evidence="5 6">Thoroughbred</strain>
    </source>
</reference>
<feature type="region of interest" description="Disordered" evidence="3">
    <location>
        <begin position="1"/>
        <end position="26"/>
    </location>
</feature>
<dbReference type="Pfam" id="PF04003">
    <property type="entry name" value="Utp12"/>
    <property type="match status" value="1"/>
</dbReference>
<name>A0A3Q2H8I0_HORSE</name>
<dbReference type="Ensembl" id="ENSECAT00000033603.3">
    <property type="protein sequence ID" value="ENSECAP00000030301.1"/>
    <property type="gene ID" value="ENSECAG00000006575.4"/>
</dbReference>
<dbReference type="InterPro" id="IPR051570">
    <property type="entry name" value="TBC1_cilium_biogenesis"/>
</dbReference>
<keyword evidence="6" id="KW-1185">Reference proteome</keyword>
<dbReference type="AlphaFoldDB" id="A0A3Q2H8I0"/>
<dbReference type="PANTHER" id="PTHR19853:SF0">
    <property type="entry name" value="WD REPEAT-CONTAINING PROTEIN 3"/>
    <property type="match status" value="1"/>
</dbReference>
<reference evidence="5" key="2">
    <citation type="submission" date="2025-08" db="UniProtKB">
        <authorList>
            <consortium name="Ensembl"/>
        </authorList>
    </citation>
    <scope>IDENTIFICATION</scope>
    <source>
        <strain evidence="5">Thoroughbred</strain>
    </source>
</reference>
<feature type="domain" description="Small-subunit processome Utp12" evidence="4">
    <location>
        <begin position="84"/>
        <end position="173"/>
    </location>
</feature>
<keyword evidence="1" id="KW-0853">WD repeat</keyword>
<evidence type="ECO:0000256" key="1">
    <source>
        <dbReference type="ARBA" id="ARBA00022574"/>
    </source>
</evidence>
<dbReference type="Proteomes" id="UP000002281">
    <property type="component" value="Chromosome 5"/>
</dbReference>
<evidence type="ECO:0000259" key="4">
    <source>
        <dbReference type="Pfam" id="PF04003"/>
    </source>
</evidence>
<reference evidence="5" key="3">
    <citation type="submission" date="2025-09" db="UniProtKB">
        <authorList>
            <consortium name="Ensembl"/>
        </authorList>
    </citation>
    <scope>IDENTIFICATION</scope>
    <source>
        <strain evidence="5">Thoroughbred</strain>
    </source>
</reference>
<dbReference type="PANTHER" id="PTHR19853">
    <property type="entry name" value="WD REPEAT CONTAINING PROTEIN 3 WDR3"/>
    <property type="match status" value="1"/>
</dbReference>
<gene>
    <name evidence="5 7" type="primary">WDR3</name>
</gene>
<protein>
    <submittedName>
        <fullName evidence="5">WD repeat domain 3</fullName>
    </submittedName>
</protein>